<dbReference type="GeneID" id="27668486"/>
<evidence type="ECO:0000256" key="3">
    <source>
        <dbReference type="SAM" id="MobiDB-lite"/>
    </source>
</evidence>
<evidence type="ECO:0000256" key="2">
    <source>
        <dbReference type="ARBA" id="ARBA00022801"/>
    </source>
</evidence>
<dbReference type="VEuPathDB" id="FungiDB:SPSK_06504"/>
<sequence>MHCHFIRAGVVGKHIYYHADCVRAGKSLSVWTVQAKQPVDIIFSATISFARDNTGERKALRHQSLPSPSVWASRPPSELREDTDSRLLSATSQKDSGHVVESVRVPRTLCDEDTPSTTRLWQWIRACSVQSNIIGGGLEMTDGSRAAHLAALAYISDHYFIGTVPRIHRAGRFIGASSILQIKQSIDASTSLGKKKLQLFQKLSNEELEDNAGPGRSTANSHAGVTNTVEMMVTLNHTIFFHNPKDIRADDWLLVEAETPWAGDDRGVVIQRIWTSDKVLVATCVQEGIIRLQQDEAVPKSKM</sequence>
<dbReference type="PANTHER" id="PTHR11066">
    <property type="entry name" value="ACYL-COA THIOESTERASE"/>
    <property type="match status" value="1"/>
</dbReference>
<dbReference type="EMBL" id="AXCR01000001">
    <property type="protein sequence ID" value="KJR89055.1"/>
    <property type="molecule type" value="Genomic_DNA"/>
</dbReference>
<protein>
    <submittedName>
        <fullName evidence="6">Palmitoyl-CoA hydrolase</fullName>
    </submittedName>
</protein>
<dbReference type="InterPro" id="IPR003703">
    <property type="entry name" value="Acyl_CoA_thio"/>
</dbReference>
<feature type="region of interest" description="Disordered" evidence="3">
    <location>
        <begin position="58"/>
        <end position="94"/>
    </location>
</feature>
<dbReference type="AlphaFoldDB" id="A0A0F2MJQ4"/>
<comment type="caution">
    <text evidence="6">The sequence shown here is derived from an EMBL/GenBank/DDBJ whole genome shotgun (WGS) entry which is preliminary data.</text>
</comment>
<evidence type="ECO:0000259" key="5">
    <source>
        <dbReference type="Pfam" id="PF20789"/>
    </source>
</evidence>
<dbReference type="GO" id="GO:0009062">
    <property type="term" value="P:fatty acid catabolic process"/>
    <property type="evidence" value="ECO:0007669"/>
    <property type="project" value="TreeGrafter"/>
</dbReference>
<organism evidence="6 7">
    <name type="scientific">Sporothrix schenckii 1099-18</name>
    <dbReference type="NCBI Taxonomy" id="1397361"/>
    <lineage>
        <taxon>Eukaryota</taxon>
        <taxon>Fungi</taxon>
        <taxon>Dikarya</taxon>
        <taxon>Ascomycota</taxon>
        <taxon>Pezizomycotina</taxon>
        <taxon>Sordariomycetes</taxon>
        <taxon>Sordariomycetidae</taxon>
        <taxon>Ophiostomatales</taxon>
        <taxon>Ophiostomataceae</taxon>
        <taxon>Sporothrix</taxon>
    </lineage>
</organism>
<reference evidence="6 7" key="2">
    <citation type="journal article" date="2015" name="Eukaryot. Cell">
        <title>Asexual propagation of a virulent clone complex in a human and feline outbreak of sporotrichosis.</title>
        <authorList>
            <person name="Teixeira Mde M."/>
            <person name="Rodrigues A.M."/>
            <person name="Tsui C.K."/>
            <person name="de Almeida L.G."/>
            <person name="Van Diepeningen A.D."/>
            <person name="van den Ende B.G."/>
            <person name="Fernandes G.F."/>
            <person name="Kano R."/>
            <person name="Hamelin R.C."/>
            <person name="Lopes-Bezerra L.M."/>
            <person name="Vasconcelos A.T."/>
            <person name="de Hoog S."/>
            <person name="de Camargo Z.P."/>
            <person name="Felipe M.S."/>
        </authorList>
    </citation>
    <scope>NUCLEOTIDE SEQUENCE [LARGE SCALE GENOMIC DNA]</scope>
    <source>
        <strain evidence="6 7">1099-18</strain>
    </source>
</reference>
<evidence type="ECO:0000313" key="6">
    <source>
        <dbReference type="EMBL" id="KJR89055.1"/>
    </source>
</evidence>
<dbReference type="GO" id="GO:0005782">
    <property type="term" value="C:peroxisomal matrix"/>
    <property type="evidence" value="ECO:0007669"/>
    <property type="project" value="UniProtKB-SubCell"/>
</dbReference>
<gene>
    <name evidence="6" type="ORF">SPSK_06504</name>
</gene>
<dbReference type="GO" id="GO:0047617">
    <property type="term" value="F:fatty acyl-CoA hydrolase activity"/>
    <property type="evidence" value="ECO:0007669"/>
    <property type="project" value="InterPro"/>
</dbReference>
<dbReference type="GO" id="GO:0006637">
    <property type="term" value="P:acyl-CoA metabolic process"/>
    <property type="evidence" value="ECO:0007669"/>
    <property type="project" value="InterPro"/>
</dbReference>
<dbReference type="InterPro" id="IPR049450">
    <property type="entry name" value="ACOT8-like_C"/>
</dbReference>
<keyword evidence="2 6" id="KW-0378">Hydrolase</keyword>
<dbReference type="Pfam" id="PF13622">
    <property type="entry name" value="4HBT_3"/>
    <property type="match status" value="1"/>
</dbReference>
<dbReference type="OrthoDB" id="68328at2759"/>
<dbReference type="KEGG" id="ssck:SPSK_06504"/>
<evidence type="ECO:0000256" key="1">
    <source>
        <dbReference type="ARBA" id="ARBA00006538"/>
    </source>
</evidence>
<name>A0A0F2MJQ4_SPOSC</name>
<dbReference type="SUPFAM" id="SSF54637">
    <property type="entry name" value="Thioesterase/thiol ester dehydrase-isomerase"/>
    <property type="match status" value="2"/>
</dbReference>
<dbReference type="Proteomes" id="UP000033710">
    <property type="component" value="Unassembled WGS sequence"/>
</dbReference>
<dbReference type="InterPro" id="IPR042171">
    <property type="entry name" value="Acyl-CoA_hotdog"/>
</dbReference>
<dbReference type="InterPro" id="IPR029069">
    <property type="entry name" value="HotDog_dom_sf"/>
</dbReference>
<evidence type="ECO:0000259" key="4">
    <source>
        <dbReference type="Pfam" id="PF13622"/>
    </source>
</evidence>
<dbReference type="Pfam" id="PF20789">
    <property type="entry name" value="4HBT_3C"/>
    <property type="match status" value="1"/>
</dbReference>
<dbReference type="PANTHER" id="PTHR11066:SF34">
    <property type="entry name" value="ACYL-COENZYME A THIOESTERASE 8"/>
    <property type="match status" value="1"/>
</dbReference>
<evidence type="ECO:0000313" key="7">
    <source>
        <dbReference type="Proteomes" id="UP000033710"/>
    </source>
</evidence>
<feature type="domain" description="Acyl-CoA thioesterase-like N-terminal HotDog" evidence="4">
    <location>
        <begin position="1"/>
        <end position="50"/>
    </location>
</feature>
<comment type="similarity">
    <text evidence="1">Belongs to the C/M/P thioester hydrolase family.</text>
</comment>
<reference evidence="6 7" key="1">
    <citation type="journal article" date="2014" name="BMC Genomics">
        <title>Comparative genomics of the major fungal agents of human and animal Sporotrichosis: Sporothrix schenckii and Sporothrix brasiliensis.</title>
        <authorList>
            <person name="Teixeira M.M."/>
            <person name="de Almeida L.G."/>
            <person name="Kubitschek-Barreira P."/>
            <person name="Alves F.L."/>
            <person name="Kioshima E.S."/>
            <person name="Abadio A.K."/>
            <person name="Fernandes L."/>
            <person name="Derengowski L.S."/>
            <person name="Ferreira K.S."/>
            <person name="Souza R.C."/>
            <person name="Ruiz J.C."/>
            <person name="de Andrade N.C."/>
            <person name="Paes H.C."/>
            <person name="Nicola A.M."/>
            <person name="Albuquerque P."/>
            <person name="Gerber A.L."/>
            <person name="Martins V.P."/>
            <person name="Peconick L.D."/>
            <person name="Neto A.V."/>
            <person name="Chaucanez C.B."/>
            <person name="Silva P.A."/>
            <person name="Cunha O.L."/>
            <person name="de Oliveira F.F."/>
            <person name="dos Santos T.C."/>
            <person name="Barros A.L."/>
            <person name="Soares M.A."/>
            <person name="de Oliveira L.M."/>
            <person name="Marini M.M."/>
            <person name="Villalobos-Duno H."/>
            <person name="Cunha M.M."/>
            <person name="de Hoog S."/>
            <person name="da Silveira J.F."/>
            <person name="Henrissat B."/>
            <person name="Nino-Vega G.A."/>
            <person name="Cisalpino P.S."/>
            <person name="Mora-Montes H.M."/>
            <person name="Almeida S.R."/>
            <person name="Stajich J.E."/>
            <person name="Lopes-Bezerra L.M."/>
            <person name="Vasconcelos A.T."/>
            <person name="Felipe M.S."/>
        </authorList>
    </citation>
    <scope>NUCLEOTIDE SEQUENCE [LARGE SCALE GENOMIC DNA]</scope>
    <source>
        <strain evidence="6 7">1099-18</strain>
    </source>
</reference>
<accession>A0A0F2MJQ4</accession>
<dbReference type="Gene3D" id="2.40.160.210">
    <property type="entry name" value="Acyl-CoA thioesterase, double hotdog domain"/>
    <property type="match status" value="1"/>
</dbReference>
<proteinExistence type="inferred from homology"/>
<feature type="domain" description="Acyl-CoA thioesterase-like C-terminal" evidence="5">
    <location>
        <begin position="117"/>
        <end position="290"/>
    </location>
</feature>
<dbReference type="RefSeq" id="XP_016591731.1">
    <property type="nucleotide sequence ID" value="XM_016733209.1"/>
</dbReference>
<dbReference type="InterPro" id="IPR049449">
    <property type="entry name" value="TesB_ACOT8-like_N"/>
</dbReference>
<dbReference type="CDD" id="cd03444">
    <property type="entry name" value="Thioesterase_II_repeat1"/>
    <property type="match status" value="1"/>
</dbReference>